<dbReference type="Pfam" id="PF02518">
    <property type="entry name" value="HATPase_c"/>
    <property type="match status" value="1"/>
</dbReference>
<evidence type="ECO:0000256" key="6">
    <source>
        <dbReference type="ARBA" id="ARBA00022679"/>
    </source>
</evidence>
<dbReference type="CDD" id="cd00082">
    <property type="entry name" value="HisKA"/>
    <property type="match status" value="1"/>
</dbReference>
<feature type="transmembrane region" description="Helical" evidence="14">
    <location>
        <begin position="162"/>
        <end position="181"/>
    </location>
</feature>
<feature type="transmembrane region" description="Helical" evidence="14">
    <location>
        <begin position="83"/>
        <end position="103"/>
    </location>
</feature>
<dbReference type="EMBL" id="CP141059">
    <property type="protein sequence ID" value="WQQ26374.1"/>
    <property type="molecule type" value="Genomic_DNA"/>
</dbReference>
<evidence type="ECO:0000259" key="15">
    <source>
        <dbReference type="PROSITE" id="PS50109"/>
    </source>
</evidence>
<reference evidence="17" key="1">
    <citation type="submission" date="2023-12" db="EMBL/GenBank/DDBJ databases">
        <title>Novel species in genus Nocardioides.</title>
        <authorList>
            <person name="Zhou H."/>
        </authorList>
    </citation>
    <scope>NUCLEOTIDE SEQUENCE [LARGE SCALE GENOMIC DNA]</scope>
    <source>
        <strain evidence="17">HM61</strain>
    </source>
</reference>
<sequence length="557" mass="58934">MERFREHAVAGIAVATGLYVAAALLGRATAVDDRSMSLVWPATGVAVLWFLTLTRRRTVAVSAVLVTGATIAVNVATRSAPGPQIAVLVVASLAQVALVVILVRRWCPELGKRGGRPPLETPGSLLRFLAAAALGCFLGILLGLVGLQLAGASFAPVSGLTWWGRNVCGVLAVGTAGLLLIDRLTTRRDRSATPYGGRSLEAATLIATTVALVGLDYGTGQPFAFLLPATTVWAGLRFSPLVVSSHAVLGGVAIIWLTLTGHGLFTDADSATGNALLAQLFAGMTIMIGMFLASARQQSILLSAELDQRRRDLEAFARRAAHDLQQPLMVIAGWTGLLDAQLSAASNGSAPPDRELDMVRRIQASASQMRLMVSGLLSDAIARGGQVTEERVDLTVLAREIAESRGHADVIQVDDIPLVAGDGPLLRRVLDNLIGNSLKYVGPGERPRIEVTGRRHRDGMVCVTVTDRGIGLPEGSHQTIFEEFARAHGDAYPGTGLGLSICRRIVERHGGDICARSRTSGPGIAVEFRLPAWQTHAARPTHGPEQRSPALATSERH</sequence>
<dbReference type="EC" id="2.7.13.3" evidence="3"/>
<comment type="subcellular location">
    <subcellularLocation>
        <location evidence="2">Cell membrane</location>
        <topology evidence="2">Multi-pass membrane protein</topology>
    </subcellularLocation>
</comment>
<dbReference type="PRINTS" id="PR00344">
    <property type="entry name" value="BCTRLSENSOR"/>
</dbReference>
<feature type="transmembrane region" description="Helical" evidence="14">
    <location>
        <begin position="124"/>
        <end position="150"/>
    </location>
</feature>
<proteinExistence type="predicted"/>
<keyword evidence="5" id="KW-0597">Phosphoprotein</keyword>
<evidence type="ECO:0000256" key="9">
    <source>
        <dbReference type="ARBA" id="ARBA00022989"/>
    </source>
</evidence>
<dbReference type="InterPro" id="IPR036097">
    <property type="entry name" value="HisK_dim/P_sf"/>
</dbReference>
<keyword evidence="16" id="KW-0067">ATP-binding</keyword>
<dbReference type="InterPro" id="IPR050351">
    <property type="entry name" value="BphY/WalK/GraS-like"/>
</dbReference>
<evidence type="ECO:0000256" key="1">
    <source>
        <dbReference type="ARBA" id="ARBA00000085"/>
    </source>
</evidence>
<evidence type="ECO:0000256" key="14">
    <source>
        <dbReference type="SAM" id="Phobius"/>
    </source>
</evidence>
<comment type="catalytic activity">
    <reaction evidence="1">
        <text>ATP + protein L-histidine = ADP + protein N-phospho-L-histidine.</text>
        <dbReference type="EC" id="2.7.13.3"/>
    </reaction>
</comment>
<keyword evidence="10" id="KW-0902">Two-component regulatory system</keyword>
<dbReference type="PANTHER" id="PTHR42878">
    <property type="entry name" value="TWO-COMPONENT HISTIDINE KINASE"/>
    <property type="match status" value="1"/>
</dbReference>
<keyword evidence="11 14" id="KW-0472">Membrane</keyword>
<feature type="transmembrane region" description="Helical" evidence="14">
    <location>
        <begin position="59"/>
        <end position="77"/>
    </location>
</feature>
<dbReference type="Gene3D" id="1.10.287.130">
    <property type="match status" value="1"/>
</dbReference>
<accession>A0ABZ0ZR85</accession>
<dbReference type="InterPro" id="IPR005467">
    <property type="entry name" value="His_kinase_dom"/>
</dbReference>
<name>A0ABZ0ZR85_9ACTN</name>
<keyword evidence="17" id="KW-1185">Reference proteome</keyword>
<dbReference type="GO" id="GO:0005524">
    <property type="term" value="F:ATP binding"/>
    <property type="evidence" value="ECO:0007669"/>
    <property type="project" value="UniProtKB-KW"/>
</dbReference>
<organism evidence="16 17">
    <name type="scientific">Nocardioides bizhenqiangii</name>
    <dbReference type="NCBI Taxonomy" id="3095076"/>
    <lineage>
        <taxon>Bacteria</taxon>
        <taxon>Bacillati</taxon>
        <taxon>Actinomycetota</taxon>
        <taxon>Actinomycetes</taxon>
        <taxon>Propionibacteriales</taxon>
        <taxon>Nocardioidaceae</taxon>
        <taxon>Nocardioides</taxon>
    </lineage>
</organism>
<evidence type="ECO:0000256" key="11">
    <source>
        <dbReference type="ARBA" id="ARBA00023136"/>
    </source>
</evidence>
<evidence type="ECO:0000256" key="8">
    <source>
        <dbReference type="ARBA" id="ARBA00022777"/>
    </source>
</evidence>
<dbReference type="PANTHER" id="PTHR42878:SF15">
    <property type="entry name" value="BACTERIOPHYTOCHROME"/>
    <property type="match status" value="1"/>
</dbReference>
<dbReference type="Gene3D" id="3.30.565.10">
    <property type="entry name" value="Histidine kinase-like ATPase, C-terminal domain"/>
    <property type="match status" value="1"/>
</dbReference>
<dbReference type="SMART" id="SM00387">
    <property type="entry name" value="HATPase_c"/>
    <property type="match status" value="1"/>
</dbReference>
<dbReference type="PROSITE" id="PS50109">
    <property type="entry name" value="HIS_KIN"/>
    <property type="match status" value="1"/>
</dbReference>
<feature type="transmembrane region" description="Helical" evidence="14">
    <location>
        <begin position="7"/>
        <end position="26"/>
    </location>
</feature>
<keyword evidence="9 14" id="KW-1133">Transmembrane helix</keyword>
<dbReference type="Proteomes" id="UP001327225">
    <property type="component" value="Chromosome"/>
</dbReference>
<evidence type="ECO:0000256" key="2">
    <source>
        <dbReference type="ARBA" id="ARBA00004651"/>
    </source>
</evidence>
<feature type="region of interest" description="Disordered" evidence="13">
    <location>
        <begin position="536"/>
        <end position="557"/>
    </location>
</feature>
<evidence type="ECO:0000313" key="17">
    <source>
        <dbReference type="Proteomes" id="UP001327225"/>
    </source>
</evidence>
<dbReference type="SUPFAM" id="SSF55874">
    <property type="entry name" value="ATPase domain of HSP90 chaperone/DNA topoisomerase II/histidine kinase"/>
    <property type="match status" value="1"/>
</dbReference>
<feature type="domain" description="Histidine kinase" evidence="15">
    <location>
        <begin position="319"/>
        <end position="534"/>
    </location>
</feature>
<feature type="transmembrane region" description="Helical" evidence="14">
    <location>
        <begin position="202"/>
        <end position="218"/>
    </location>
</feature>
<dbReference type="InterPro" id="IPR003594">
    <property type="entry name" value="HATPase_dom"/>
</dbReference>
<evidence type="ECO:0000256" key="7">
    <source>
        <dbReference type="ARBA" id="ARBA00022692"/>
    </source>
</evidence>
<evidence type="ECO:0000256" key="10">
    <source>
        <dbReference type="ARBA" id="ARBA00023012"/>
    </source>
</evidence>
<keyword evidence="16" id="KW-0547">Nucleotide-binding</keyword>
<dbReference type="SUPFAM" id="SSF47384">
    <property type="entry name" value="Homodimeric domain of signal transducing histidine kinase"/>
    <property type="match status" value="1"/>
</dbReference>
<evidence type="ECO:0000256" key="3">
    <source>
        <dbReference type="ARBA" id="ARBA00012438"/>
    </source>
</evidence>
<feature type="transmembrane region" description="Helical" evidence="14">
    <location>
        <begin position="38"/>
        <end position="54"/>
    </location>
</feature>
<dbReference type="SMART" id="SM00388">
    <property type="entry name" value="HisKA"/>
    <property type="match status" value="1"/>
</dbReference>
<dbReference type="RefSeq" id="WP_322937347.1">
    <property type="nucleotide sequence ID" value="NZ_CP141059.1"/>
</dbReference>
<keyword evidence="4" id="KW-1003">Cell membrane</keyword>
<dbReference type="InterPro" id="IPR036890">
    <property type="entry name" value="HATPase_C_sf"/>
</dbReference>
<gene>
    <name evidence="16" type="ORF">SHK19_20750</name>
</gene>
<protein>
    <recommendedName>
        <fullName evidence="12">Sensor-like histidine kinase SenX3</fullName>
        <ecNumber evidence="3">2.7.13.3</ecNumber>
    </recommendedName>
</protein>
<evidence type="ECO:0000313" key="16">
    <source>
        <dbReference type="EMBL" id="WQQ26374.1"/>
    </source>
</evidence>
<keyword evidence="8" id="KW-0418">Kinase</keyword>
<feature type="transmembrane region" description="Helical" evidence="14">
    <location>
        <begin position="271"/>
        <end position="293"/>
    </location>
</feature>
<evidence type="ECO:0000256" key="12">
    <source>
        <dbReference type="ARBA" id="ARBA00039401"/>
    </source>
</evidence>
<keyword evidence="7 14" id="KW-0812">Transmembrane</keyword>
<keyword evidence="6" id="KW-0808">Transferase</keyword>
<evidence type="ECO:0000256" key="13">
    <source>
        <dbReference type="SAM" id="MobiDB-lite"/>
    </source>
</evidence>
<dbReference type="Pfam" id="PF05231">
    <property type="entry name" value="MASE1"/>
    <property type="match status" value="1"/>
</dbReference>
<evidence type="ECO:0000256" key="4">
    <source>
        <dbReference type="ARBA" id="ARBA00022475"/>
    </source>
</evidence>
<dbReference type="InterPro" id="IPR007895">
    <property type="entry name" value="MASE1"/>
</dbReference>
<evidence type="ECO:0000256" key="5">
    <source>
        <dbReference type="ARBA" id="ARBA00022553"/>
    </source>
</evidence>
<feature type="transmembrane region" description="Helical" evidence="14">
    <location>
        <begin position="238"/>
        <end position="259"/>
    </location>
</feature>
<dbReference type="InterPro" id="IPR004358">
    <property type="entry name" value="Sig_transdc_His_kin-like_C"/>
</dbReference>
<dbReference type="InterPro" id="IPR003661">
    <property type="entry name" value="HisK_dim/P_dom"/>
</dbReference>